<dbReference type="AlphaFoldDB" id="A0A1H8BB41"/>
<accession>A0A1H8BB41</accession>
<keyword evidence="1" id="KW-0472">Membrane</keyword>
<evidence type="ECO:0000313" key="3">
    <source>
        <dbReference type="Proteomes" id="UP000198761"/>
    </source>
</evidence>
<reference evidence="2 3" key="1">
    <citation type="submission" date="2016-10" db="EMBL/GenBank/DDBJ databases">
        <authorList>
            <person name="de Groot N.N."/>
        </authorList>
    </citation>
    <scope>NUCLEOTIDE SEQUENCE [LARGE SCALE GENOMIC DNA]</scope>
    <source>
        <strain evidence="2 3">DSM 3857</strain>
    </source>
</reference>
<organism evidence="2 3">
    <name type="scientific">Gemmobacter aquatilis</name>
    <dbReference type="NCBI Taxonomy" id="933059"/>
    <lineage>
        <taxon>Bacteria</taxon>
        <taxon>Pseudomonadati</taxon>
        <taxon>Pseudomonadota</taxon>
        <taxon>Alphaproteobacteria</taxon>
        <taxon>Rhodobacterales</taxon>
        <taxon>Paracoccaceae</taxon>
        <taxon>Gemmobacter</taxon>
    </lineage>
</organism>
<keyword evidence="3" id="KW-1185">Reference proteome</keyword>
<dbReference type="RefSeq" id="WP_091297556.1">
    <property type="nucleotide sequence ID" value="NZ_FOCE01000002.1"/>
</dbReference>
<evidence type="ECO:0000313" key="2">
    <source>
        <dbReference type="EMBL" id="SEM80032.1"/>
    </source>
</evidence>
<keyword evidence="1" id="KW-1133">Transmembrane helix</keyword>
<keyword evidence="1" id="KW-0812">Transmembrane</keyword>
<evidence type="ECO:0008006" key="4">
    <source>
        <dbReference type="Google" id="ProtNLM"/>
    </source>
</evidence>
<name>A0A1H8BB41_9RHOB</name>
<protein>
    <recommendedName>
        <fullName evidence="4">Yip1 domain-containing protein</fullName>
    </recommendedName>
</protein>
<evidence type="ECO:0000256" key="1">
    <source>
        <dbReference type="SAM" id="Phobius"/>
    </source>
</evidence>
<feature type="transmembrane region" description="Helical" evidence="1">
    <location>
        <begin position="106"/>
        <end position="128"/>
    </location>
</feature>
<sequence length="164" mass="17232">MAVTTDIVQSWRHPRSVIRSHLRRGQSEPFAFSLLVAFLILAFVAQIPSAARVTALDATIPVSAQLLARGLGLLATIPALYALAALSHLAMRALGGQGTGYGARLALFWALVAASPMVLLSGMVAGMIGPGPQLAGIGALTFAAFLFQWCVALREVARPLQELS</sequence>
<feature type="transmembrane region" description="Helical" evidence="1">
    <location>
        <begin position="134"/>
        <end position="153"/>
    </location>
</feature>
<proteinExistence type="predicted"/>
<dbReference type="STRING" id="933059.SAMN04488103_102118"/>
<gene>
    <name evidence="2" type="ORF">SAMN04488103_102118</name>
</gene>
<dbReference type="OrthoDB" id="7771437at2"/>
<feature type="transmembrane region" description="Helical" evidence="1">
    <location>
        <begin position="30"/>
        <end position="51"/>
    </location>
</feature>
<dbReference type="EMBL" id="FOCE01000002">
    <property type="protein sequence ID" value="SEM80032.1"/>
    <property type="molecule type" value="Genomic_DNA"/>
</dbReference>
<dbReference type="Proteomes" id="UP000198761">
    <property type="component" value="Unassembled WGS sequence"/>
</dbReference>
<feature type="transmembrane region" description="Helical" evidence="1">
    <location>
        <begin position="71"/>
        <end position="94"/>
    </location>
</feature>